<dbReference type="HOGENOM" id="CLU_1739095_0_0_5"/>
<dbReference type="EMBL" id="CP001312">
    <property type="protein sequence ID" value="ADE84830.1"/>
    <property type="molecule type" value="Genomic_DNA"/>
</dbReference>
<dbReference type="STRING" id="272942.RCAP_rcc01070"/>
<dbReference type="KEGG" id="rcp:RCAP_rcc01070"/>
<organism evidence="2 3">
    <name type="scientific">Rhodobacter capsulatus (strain ATCC BAA-309 / NBRC 16581 / SB1003)</name>
    <dbReference type="NCBI Taxonomy" id="272942"/>
    <lineage>
        <taxon>Bacteria</taxon>
        <taxon>Pseudomonadati</taxon>
        <taxon>Pseudomonadota</taxon>
        <taxon>Alphaproteobacteria</taxon>
        <taxon>Rhodobacterales</taxon>
        <taxon>Rhodobacter group</taxon>
        <taxon>Rhodobacter</taxon>
    </lineage>
</organism>
<sequence length="150" mass="15852">MSKKSRATGPARSPGVAAPKRKAQPEARAAAAPAEVLCALCWDRTDPAAGQILLCRDAAGGFAGSVVLPGMQAMQRRAEDLATLICWLEALQAPARPPGVEAGCSAECLAEDRLEDLLLLAANRALQDKFDQLRGEALALWSDIEGKDCR</sequence>
<keyword evidence="3" id="KW-1185">Reference proteome</keyword>
<gene>
    <name evidence="2" type="ordered locus">RCAP_rcc01070</name>
</gene>
<feature type="region of interest" description="Disordered" evidence="1">
    <location>
        <begin position="1"/>
        <end position="27"/>
    </location>
</feature>
<dbReference type="Proteomes" id="UP000002361">
    <property type="component" value="Chromosome"/>
</dbReference>
<accession>D5AR24</accession>
<evidence type="ECO:0000313" key="3">
    <source>
        <dbReference type="Proteomes" id="UP000002361"/>
    </source>
</evidence>
<reference evidence="2 3" key="2">
    <citation type="journal article" date="2010" name="J. Bacteriol.">
        <title>Complete genome sequence of the photosynthetic purple nonsulfur bacterium Rhodobacter capsulatus SB 1003.</title>
        <authorList>
            <person name="Strnad H."/>
            <person name="Lapidus A."/>
            <person name="Paces J."/>
            <person name="Ulbrich P."/>
            <person name="Vlcek C."/>
            <person name="Paces V."/>
            <person name="Haselkorn R."/>
        </authorList>
    </citation>
    <scope>NUCLEOTIDE SEQUENCE [LARGE SCALE GENOMIC DNA]</scope>
    <source>
        <strain evidence="3">ATCC BAA-309 / NBRC 16581 / SB1003</strain>
    </source>
</reference>
<protein>
    <submittedName>
        <fullName evidence="2">Conserved domain protein</fullName>
    </submittedName>
</protein>
<name>D5AR24_RHOCB</name>
<dbReference type="AlphaFoldDB" id="D5AR24"/>
<proteinExistence type="predicted"/>
<evidence type="ECO:0000256" key="1">
    <source>
        <dbReference type="SAM" id="MobiDB-lite"/>
    </source>
</evidence>
<dbReference type="RefSeq" id="WP_013066809.1">
    <property type="nucleotide sequence ID" value="NC_014034.1"/>
</dbReference>
<evidence type="ECO:0000313" key="2">
    <source>
        <dbReference type="EMBL" id="ADE84830.1"/>
    </source>
</evidence>
<dbReference type="GeneID" id="31489993"/>
<reference key="1">
    <citation type="submission" date="2008-12" db="EMBL/GenBank/DDBJ databases">
        <title>Complete genome sequence of Rhodobacter capsulatus SB1003.</title>
        <authorList>
            <person name="Strnad H."/>
            <person name="Lapidus A."/>
            <person name="Vlcek C."/>
            <person name="Ulbrich P."/>
            <person name="Paces J."/>
            <person name="Maltsev N."/>
            <person name="Kumar V."/>
            <person name="Kogan Y."/>
            <person name="Milgram A."/>
            <person name="Rebrekov D."/>
            <person name="Mazur M."/>
            <person name="Cox R."/>
            <person name="Kyrpides N."/>
            <person name="Kolar M."/>
            <person name="Sachova J."/>
            <person name="Ridl J."/>
            <person name="Ivanova N."/>
            <person name="Kapatral V."/>
            <person name="Los T."/>
            <person name="Lykidis A."/>
            <person name="Mikhailova N."/>
            <person name="Reznik G."/>
            <person name="Vasieva O."/>
            <person name="Fonstein M."/>
            <person name="Paces V."/>
            <person name="Haselkorn R."/>
        </authorList>
    </citation>
    <scope>NUCLEOTIDE SEQUENCE</scope>
    <source>
        <strain>SB1003</strain>
    </source>
</reference>
<dbReference type="OrthoDB" id="9954193at2"/>